<evidence type="ECO:0000256" key="1">
    <source>
        <dbReference type="SAM" id="SignalP"/>
    </source>
</evidence>
<dbReference type="AlphaFoldDB" id="A0AA49GTY7"/>
<proteinExistence type="predicted"/>
<dbReference type="EMBL" id="CP120682">
    <property type="protein sequence ID" value="WKN37844.1"/>
    <property type="molecule type" value="Genomic_DNA"/>
</dbReference>
<feature type="signal peptide" evidence="1">
    <location>
        <begin position="1"/>
        <end position="22"/>
    </location>
</feature>
<reference evidence="2" key="1">
    <citation type="journal article" date="2023" name="Comput. Struct. Biotechnol. J.">
        <title>Discovery of a novel marine Bacteroidetes with a rich repertoire of carbohydrate-active enzymes.</title>
        <authorList>
            <person name="Chen B."/>
            <person name="Liu G."/>
            <person name="Chen Q."/>
            <person name="Wang H."/>
            <person name="Liu L."/>
            <person name="Tang K."/>
        </authorList>
    </citation>
    <scope>NUCLEOTIDE SEQUENCE</scope>
    <source>
        <strain evidence="2">TK19036</strain>
    </source>
</reference>
<keyword evidence="1" id="KW-0732">Signal</keyword>
<sequence>MRVLSWLVWCSWWALLLSGCLSGPDTPVTEKSPFLAPVPMASVTDSRLEEVSGLVASRKNPGMLWVHNDSGNPPALYLLDSQAVVRAVYMVGEAQRDWEDLTIGPGPIEGETYLYMGDIGDNFTFHSWNYIYRFPEPTWAGAILADSGTVTALPDTIRQVDTLAFVYPDEQRDAETLLLDPTDTTLYLLSKEMSSINLYSLPYPQRTDSIAIAQHLLELPFDGENLLDRLVAGDISADGKELLLKTYARVFYRARTSLDLAFADWITQPADTLPYTAEPQGEAVGFAADGSGYYTLSERGIGSELYLYFYPRQPVDAQ</sequence>
<protein>
    <submittedName>
        <fullName evidence="2">PE-PGRS family protein</fullName>
    </submittedName>
</protein>
<gene>
    <name evidence="2" type="ORF">K4G66_03865</name>
</gene>
<reference evidence="2" key="2">
    <citation type="journal article" date="2024" name="Antonie Van Leeuwenhoek">
        <title>Roseihalotalea indica gen. nov., sp. nov., a halophilic Bacteroidetes from mesopelagic Southwest Indian Ocean with higher carbohydrate metabolic potential.</title>
        <authorList>
            <person name="Chen B."/>
            <person name="Zhang M."/>
            <person name="Lin D."/>
            <person name="Ye J."/>
            <person name="Tang K."/>
        </authorList>
    </citation>
    <scope>NUCLEOTIDE SEQUENCE</scope>
    <source>
        <strain evidence="2">TK19036</strain>
    </source>
</reference>
<dbReference type="PROSITE" id="PS51257">
    <property type="entry name" value="PROKAR_LIPOPROTEIN"/>
    <property type="match status" value="1"/>
</dbReference>
<evidence type="ECO:0000313" key="2">
    <source>
        <dbReference type="EMBL" id="WKN37844.1"/>
    </source>
</evidence>
<feature type="chain" id="PRO_5041395013" evidence="1">
    <location>
        <begin position="23"/>
        <end position="318"/>
    </location>
</feature>
<name>A0AA49GTY7_9BACT</name>
<organism evidence="2">
    <name type="scientific">Roseihalotalea indica</name>
    <dbReference type="NCBI Taxonomy" id="2867963"/>
    <lineage>
        <taxon>Bacteria</taxon>
        <taxon>Pseudomonadati</taxon>
        <taxon>Bacteroidota</taxon>
        <taxon>Cytophagia</taxon>
        <taxon>Cytophagales</taxon>
        <taxon>Catalimonadaceae</taxon>
        <taxon>Roseihalotalea</taxon>
    </lineage>
</organism>
<accession>A0AA49GTY7</accession>